<organism evidence="2 3">
    <name type="scientific">Bifidobacterium tissieri</name>
    <dbReference type="NCBI Taxonomy" id="1630162"/>
    <lineage>
        <taxon>Bacteria</taxon>
        <taxon>Bacillati</taxon>
        <taxon>Actinomycetota</taxon>
        <taxon>Actinomycetes</taxon>
        <taxon>Bifidobacteriales</taxon>
        <taxon>Bifidobacteriaceae</taxon>
        <taxon>Bifidobacterium</taxon>
    </lineage>
</organism>
<protein>
    <submittedName>
        <fullName evidence="2">Uncharacterized protein</fullName>
    </submittedName>
</protein>
<evidence type="ECO:0000313" key="2">
    <source>
        <dbReference type="EMBL" id="KAA8832034.1"/>
    </source>
</evidence>
<name>A0A5M9ZWP4_9BIFI</name>
<accession>A0A5M9ZWP4</accession>
<dbReference type="Proteomes" id="UP000412028">
    <property type="component" value="Unassembled WGS sequence"/>
</dbReference>
<dbReference type="RefSeq" id="WP_150380451.1">
    <property type="nucleotide sequence ID" value="NZ_RZUI01000001.1"/>
</dbReference>
<dbReference type="EMBL" id="RZUI01000001">
    <property type="protein sequence ID" value="KAA8832034.1"/>
    <property type="molecule type" value="Genomic_DNA"/>
</dbReference>
<feature type="region of interest" description="Disordered" evidence="1">
    <location>
        <begin position="104"/>
        <end position="172"/>
    </location>
</feature>
<dbReference type="OrthoDB" id="5064716at2"/>
<feature type="region of interest" description="Disordered" evidence="1">
    <location>
        <begin position="47"/>
        <end position="77"/>
    </location>
</feature>
<evidence type="ECO:0000256" key="1">
    <source>
        <dbReference type="SAM" id="MobiDB-lite"/>
    </source>
</evidence>
<gene>
    <name evidence="2" type="ORF">EMO89_00460</name>
</gene>
<feature type="compositionally biased region" description="Basic and acidic residues" evidence="1">
    <location>
        <begin position="104"/>
        <end position="143"/>
    </location>
</feature>
<dbReference type="AlphaFoldDB" id="A0A5M9ZWP4"/>
<feature type="compositionally biased region" description="Low complexity" evidence="1">
    <location>
        <begin position="144"/>
        <end position="158"/>
    </location>
</feature>
<comment type="caution">
    <text evidence="2">The sequence shown here is derived from an EMBL/GenBank/DDBJ whole genome shotgun (WGS) entry which is preliminary data.</text>
</comment>
<dbReference type="PROSITE" id="PS51257">
    <property type="entry name" value="PROKAR_LIPOPROTEIN"/>
    <property type="match status" value="1"/>
</dbReference>
<proteinExistence type="predicted"/>
<reference evidence="2 3" key="1">
    <citation type="journal article" date="2019" name="Syst. Appl. Microbiol.">
        <title>Characterization of Bifidobacterium species in feaces of the Egyptian fruit bat: Description of B. vespertilionis sp. nov. and B. rousetti sp. nov.</title>
        <authorList>
            <person name="Modesto M."/>
            <person name="Satti M."/>
            <person name="Watanabe K."/>
            <person name="Puglisi E."/>
            <person name="Morelli L."/>
            <person name="Huang C.-H."/>
            <person name="Liou J.-S."/>
            <person name="Miyashita M."/>
            <person name="Tamura T."/>
            <person name="Saito S."/>
            <person name="Mori K."/>
            <person name="Huang L."/>
            <person name="Sciavilla P."/>
            <person name="Sandri C."/>
            <person name="Spiezio C."/>
            <person name="Vitali F."/>
            <person name="Cavalieri D."/>
            <person name="Perpetuini G."/>
            <person name="Tofalo R."/>
            <person name="Bonetti A."/>
            <person name="Arita M."/>
            <person name="Mattarelli P."/>
        </authorList>
    </citation>
    <scope>NUCLEOTIDE SEQUENCE [LARGE SCALE GENOMIC DNA]</scope>
    <source>
        <strain evidence="2 3">RST7</strain>
    </source>
</reference>
<evidence type="ECO:0000313" key="3">
    <source>
        <dbReference type="Proteomes" id="UP000412028"/>
    </source>
</evidence>
<sequence>MMVKRSRRAGSVILLVVGVVLSIACYANVAMNVAEAMPVAESVMTAATGKPTSPRNDGTGVTRGNGEQASKGTGESDADCLYDGMTVSQAAQCEKRVAEQVRKRHEEEEAAKQAEAQRKAEQEAEQRKAVEEAEQKAQQEEAARQAAAQAEAQRQAEAQAEEQRQAAAQAEAQRQAEAAAQAAAAQAAAIGHAVDRTCTTTQQRGLAACQGAIDLGGLVEITVESPHGPDNPYTTAWLAHNSKGGDWILHTNIGDTVRINGRDYVVTGGWDQDQRKGKYDRKLPRYLLQTCYYNSDYMRELILQPK</sequence>